<accession>A0A645IYF0</accession>
<comment type="caution">
    <text evidence="1">The sequence shown here is derived from an EMBL/GenBank/DDBJ whole genome shotgun (WGS) entry which is preliminary data.</text>
</comment>
<dbReference type="EMBL" id="VSSQ01125676">
    <property type="protein sequence ID" value="MPN55920.1"/>
    <property type="molecule type" value="Genomic_DNA"/>
</dbReference>
<reference evidence="1" key="1">
    <citation type="submission" date="2019-08" db="EMBL/GenBank/DDBJ databases">
        <authorList>
            <person name="Kucharzyk K."/>
            <person name="Murdoch R.W."/>
            <person name="Higgins S."/>
            <person name="Loffler F."/>
        </authorList>
    </citation>
    <scope>NUCLEOTIDE SEQUENCE</scope>
</reference>
<evidence type="ECO:0000313" key="1">
    <source>
        <dbReference type="EMBL" id="MPN55920.1"/>
    </source>
</evidence>
<protein>
    <submittedName>
        <fullName evidence="1">Uncharacterized protein</fullName>
    </submittedName>
</protein>
<gene>
    <name evidence="1" type="ORF">SDC9_203604</name>
</gene>
<name>A0A645IYF0_9ZZZZ</name>
<organism evidence="1">
    <name type="scientific">bioreactor metagenome</name>
    <dbReference type="NCBI Taxonomy" id="1076179"/>
    <lineage>
        <taxon>unclassified sequences</taxon>
        <taxon>metagenomes</taxon>
        <taxon>ecological metagenomes</taxon>
    </lineage>
</organism>
<sequence length="87" mass="9320">MGIDLAPAVITAAAGAITLIFGTLGHGTEIGDIQQGAVSTILAVVGSNLEQVLQAVFFRIFHSPVKTAHHRIQVFIRRKKNLVHEAH</sequence>
<dbReference type="AlphaFoldDB" id="A0A645IYF0"/>
<proteinExistence type="predicted"/>